<protein>
    <submittedName>
        <fullName evidence="2">Uncharacterized protein</fullName>
    </submittedName>
</protein>
<gene>
    <name evidence="2" type="ORF">HII31_12853</name>
</gene>
<feature type="region of interest" description="Disordered" evidence="1">
    <location>
        <begin position="181"/>
        <end position="232"/>
    </location>
</feature>
<keyword evidence="3" id="KW-1185">Reference proteome</keyword>
<dbReference type="Proteomes" id="UP000660729">
    <property type="component" value="Unassembled WGS sequence"/>
</dbReference>
<evidence type="ECO:0000313" key="2">
    <source>
        <dbReference type="EMBL" id="KAF7185814.1"/>
    </source>
</evidence>
<dbReference type="GO" id="GO:0005783">
    <property type="term" value="C:endoplasmic reticulum"/>
    <property type="evidence" value="ECO:0007669"/>
    <property type="project" value="TreeGrafter"/>
</dbReference>
<dbReference type="GO" id="GO:0008298">
    <property type="term" value="P:intracellular mRNA localization"/>
    <property type="evidence" value="ECO:0007669"/>
    <property type="project" value="TreeGrafter"/>
</dbReference>
<feature type="region of interest" description="Disordered" evidence="1">
    <location>
        <begin position="1"/>
        <end position="22"/>
    </location>
</feature>
<accession>A0A8H6R641</accession>
<organism evidence="2 3">
    <name type="scientific">Pseudocercospora fuligena</name>
    <dbReference type="NCBI Taxonomy" id="685502"/>
    <lineage>
        <taxon>Eukaryota</taxon>
        <taxon>Fungi</taxon>
        <taxon>Dikarya</taxon>
        <taxon>Ascomycota</taxon>
        <taxon>Pezizomycotina</taxon>
        <taxon>Dothideomycetes</taxon>
        <taxon>Dothideomycetidae</taxon>
        <taxon>Mycosphaerellales</taxon>
        <taxon>Mycosphaerellaceae</taxon>
        <taxon>Pseudocercospora</taxon>
    </lineage>
</organism>
<dbReference type="GO" id="GO:1990904">
    <property type="term" value="C:ribonucleoprotein complex"/>
    <property type="evidence" value="ECO:0007669"/>
    <property type="project" value="TreeGrafter"/>
</dbReference>
<name>A0A8H6R641_9PEZI</name>
<feature type="region of interest" description="Disordered" evidence="1">
    <location>
        <begin position="34"/>
        <end position="64"/>
    </location>
</feature>
<feature type="compositionally biased region" description="Basic and acidic residues" evidence="1">
    <location>
        <begin position="390"/>
        <end position="399"/>
    </location>
</feature>
<evidence type="ECO:0000313" key="3">
    <source>
        <dbReference type="Proteomes" id="UP000660729"/>
    </source>
</evidence>
<evidence type="ECO:0000256" key="1">
    <source>
        <dbReference type="SAM" id="MobiDB-lite"/>
    </source>
</evidence>
<proteinExistence type="predicted"/>
<dbReference type="OrthoDB" id="2195113at2759"/>
<dbReference type="GO" id="GO:0003729">
    <property type="term" value="F:mRNA binding"/>
    <property type="evidence" value="ECO:0007669"/>
    <property type="project" value="TreeGrafter"/>
</dbReference>
<feature type="region of interest" description="Disordered" evidence="1">
    <location>
        <begin position="252"/>
        <end position="314"/>
    </location>
</feature>
<sequence>MAETAAKPADKPTVVKPERPDEEAYKTNLAKAEKELQAADAKQKAARAKVDNARASKDSPSGKRRAELLAELSQIRTQQASGKTGRNEIQSNIKRLDEQLKSRITEQKTARGKIPYKSAEEVDQEIARLQKQVDAGTLKIVDERKALDEISKLNRVKKSFSGFSDGQKAIDDLKAKIAEERKKLDDPESKALDYEQEARRIRDEKRQTENDAYHRGRRQEAAKAKLDDASAPAYDEEIRVARSVLSYFDPSSVTKQEAAGPGKFAAQASRKIDDSATKGTALKKKGDDDDDNYFVGGGGKKKKKGRKAAPTGSAEKFNLDVGTLDSLARIKIDPPMSQADVPGVVEKIKEKLAFWKEDQDRKTKENIANAQAEIDKLEAEATAEASAGNSKKDSRKPAAEKQVNGSASAGAEKDVADATQELEKAKIDDKPEEAGWKFGAIGEPVTKFASTPAPATDLPADPPARFPVRPSLATPAKPPPALKVKPSAATTAVVTTFVWSSTWDPRIPSRHLNWQVDRVVIRRRWKVGPDGIRVFAKDALETFVMVPSTLIEIRVAGSAPKDSSNVAAFIHAIAAGDRRRTVAAKDKTFVFSEMRSDEHSDWEGKILTFEAAAWRFGTF</sequence>
<dbReference type="GO" id="GO:0042175">
    <property type="term" value="C:nuclear outer membrane-endoplasmic reticulum membrane network"/>
    <property type="evidence" value="ECO:0007669"/>
    <property type="project" value="TreeGrafter"/>
</dbReference>
<dbReference type="EMBL" id="JABCIY010000308">
    <property type="protein sequence ID" value="KAF7185814.1"/>
    <property type="molecule type" value="Genomic_DNA"/>
</dbReference>
<dbReference type="InterPro" id="IPR039604">
    <property type="entry name" value="Bfr1"/>
</dbReference>
<dbReference type="AlphaFoldDB" id="A0A8H6R641"/>
<dbReference type="PANTHER" id="PTHR31027">
    <property type="entry name" value="NUCLEAR SEGREGATION PROTEIN BFR1"/>
    <property type="match status" value="1"/>
</dbReference>
<feature type="compositionally biased region" description="Basic and acidic residues" evidence="1">
    <location>
        <begin position="181"/>
        <end position="228"/>
    </location>
</feature>
<dbReference type="PANTHER" id="PTHR31027:SF2">
    <property type="entry name" value="LEBERCILIN DOMAIN-CONTAINING PROTEIN"/>
    <property type="match status" value="1"/>
</dbReference>
<feature type="non-terminal residue" evidence="2">
    <location>
        <position position="619"/>
    </location>
</feature>
<feature type="region of interest" description="Disordered" evidence="1">
    <location>
        <begin position="379"/>
        <end position="414"/>
    </location>
</feature>
<comment type="caution">
    <text evidence="2">The sequence shown here is derived from an EMBL/GenBank/DDBJ whole genome shotgun (WGS) entry which is preliminary data.</text>
</comment>
<reference evidence="2" key="1">
    <citation type="submission" date="2020-04" db="EMBL/GenBank/DDBJ databases">
        <title>Draft genome resource of the tomato pathogen Pseudocercospora fuligena.</title>
        <authorList>
            <person name="Zaccaron A."/>
        </authorList>
    </citation>
    <scope>NUCLEOTIDE SEQUENCE</scope>
    <source>
        <strain evidence="2">PF001</strain>
    </source>
</reference>